<dbReference type="Proteomes" id="UP000004277">
    <property type="component" value="Unassembled WGS sequence"/>
</dbReference>
<accession>A0ACD3SQZ2</accession>
<sequence length="251" mass="27027">MSKQNTLVKIRHPRIADYVVAAISGAIGLWLLTTTIHLYRDRTAFFQYSLVKYAMAAVLLVFAYKTFRAASRRLAQYVKHEDGGSTRIEVTPAAAPAAWLPAVLPVLLVGGMVLAPGTPGLWMLGLLFTAIAALILLRDPRGRGTATPRSFLVSQTGIDIGGQMLRKEDIHHLRIKNKFAGDVEITYDANRGVPTGTVIGLAHRRQVAKVAYRIEVESGGKAHVLAAGLDELTARGVLAEVGKALGPTLAI</sequence>
<reference evidence="1" key="1">
    <citation type="submission" date="2019-05" db="EMBL/GenBank/DDBJ databases">
        <title>Revised genome assembly of Burkholderiaceae (previously Ralstonia) sp. PBA.</title>
        <authorList>
            <person name="Gan H.M."/>
        </authorList>
    </citation>
    <scope>NUCLEOTIDE SEQUENCE</scope>
    <source>
        <strain evidence="1">PBA</strain>
    </source>
</reference>
<proteinExistence type="predicted"/>
<evidence type="ECO:0000313" key="1">
    <source>
        <dbReference type="EMBL" id="TMS58458.1"/>
    </source>
</evidence>
<dbReference type="EMBL" id="AKCV02000015">
    <property type="protein sequence ID" value="TMS58458.1"/>
    <property type="molecule type" value="Genomic_DNA"/>
</dbReference>
<comment type="caution">
    <text evidence="1">The sequence shown here is derived from an EMBL/GenBank/DDBJ whole genome shotgun (WGS) entry which is preliminary data.</text>
</comment>
<gene>
    <name evidence="1" type="ORF">MW7_006920</name>
</gene>
<protein>
    <submittedName>
        <fullName evidence="1">Uncharacterized protein</fullName>
    </submittedName>
</protein>
<organism evidence="1 2">
    <name type="scientific">Imbroritus primus</name>
    <dbReference type="NCBI Taxonomy" id="3058603"/>
    <lineage>
        <taxon>Bacteria</taxon>
        <taxon>Pseudomonadati</taxon>
        <taxon>Pseudomonadota</taxon>
        <taxon>Betaproteobacteria</taxon>
        <taxon>Burkholderiales</taxon>
        <taxon>Burkholderiaceae</taxon>
        <taxon>Imbroritus</taxon>
    </lineage>
</organism>
<name>A0ACD3SQZ2_9BURK</name>
<evidence type="ECO:0000313" key="2">
    <source>
        <dbReference type="Proteomes" id="UP000004277"/>
    </source>
</evidence>
<keyword evidence="2" id="KW-1185">Reference proteome</keyword>